<reference evidence="2 3" key="1">
    <citation type="journal article" date="2013" name="PLoS Genet.">
        <title>The genome and development-dependent transcriptomes of Pyronema confluens: a window into fungal evolution.</title>
        <authorList>
            <person name="Traeger S."/>
            <person name="Altegoer F."/>
            <person name="Freitag M."/>
            <person name="Gabaldon T."/>
            <person name="Kempken F."/>
            <person name="Kumar A."/>
            <person name="Marcet-Houben M."/>
            <person name="Poggeler S."/>
            <person name="Stajich J.E."/>
            <person name="Nowrousian M."/>
        </authorList>
    </citation>
    <scope>NUCLEOTIDE SEQUENCE [LARGE SCALE GENOMIC DNA]</scope>
    <source>
        <strain evidence="3">CBS 100304</strain>
        <tissue evidence="2">Vegetative mycelium</tissue>
    </source>
</reference>
<feature type="compositionally biased region" description="Low complexity" evidence="1">
    <location>
        <begin position="98"/>
        <end position="113"/>
    </location>
</feature>
<dbReference type="AlphaFoldDB" id="U4LIQ4"/>
<dbReference type="EMBL" id="HF935650">
    <property type="protein sequence ID" value="CCX31793.1"/>
    <property type="molecule type" value="Genomic_DNA"/>
</dbReference>
<name>U4LIQ4_PYROM</name>
<proteinExistence type="predicted"/>
<feature type="region of interest" description="Disordered" evidence="1">
    <location>
        <begin position="54"/>
        <end position="122"/>
    </location>
</feature>
<accession>U4LIQ4</accession>
<evidence type="ECO:0000256" key="1">
    <source>
        <dbReference type="SAM" id="MobiDB-lite"/>
    </source>
</evidence>
<feature type="compositionally biased region" description="Low complexity" evidence="1">
    <location>
        <begin position="9"/>
        <end position="22"/>
    </location>
</feature>
<evidence type="ECO:0000313" key="2">
    <source>
        <dbReference type="EMBL" id="CCX31793.1"/>
    </source>
</evidence>
<protein>
    <submittedName>
        <fullName evidence="2">Uncharacterized protein</fullName>
    </submittedName>
</protein>
<feature type="region of interest" description="Disordered" evidence="1">
    <location>
        <begin position="1"/>
        <end position="22"/>
    </location>
</feature>
<dbReference type="Proteomes" id="UP000018144">
    <property type="component" value="Unassembled WGS sequence"/>
</dbReference>
<feature type="compositionally biased region" description="Polar residues" evidence="1">
    <location>
        <begin position="57"/>
        <end position="68"/>
    </location>
</feature>
<keyword evidence="3" id="KW-1185">Reference proteome</keyword>
<gene>
    <name evidence="2" type="ORF">PCON_11437</name>
</gene>
<organism evidence="2 3">
    <name type="scientific">Pyronema omphalodes (strain CBS 100304)</name>
    <name type="common">Pyronema confluens</name>
    <dbReference type="NCBI Taxonomy" id="1076935"/>
    <lineage>
        <taxon>Eukaryota</taxon>
        <taxon>Fungi</taxon>
        <taxon>Dikarya</taxon>
        <taxon>Ascomycota</taxon>
        <taxon>Pezizomycotina</taxon>
        <taxon>Pezizomycetes</taxon>
        <taxon>Pezizales</taxon>
        <taxon>Pyronemataceae</taxon>
        <taxon>Pyronema</taxon>
    </lineage>
</organism>
<feature type="compositionally biased region" description="Polar residues" evidence="1">
    <location>
        <begin position="75"/>
        <end position="89"/>
    </location>
</feature>
<sequence>MMGISVYKPPLSSSSSLSEQQIPSPALNTPITCFTILPSIGFYYSSSKSTLPISTSFPSEDASTTSQPGGPGPMPTQSRYYAEESSTSKPLCRRSAERSSASSACASTASTASNTQLESSSRPRYCRVYYTRHSTHRHATASTASTACP</sequence>
<evidence type="ECO:0000313" key="3">
    <source>
        <dbReference type="Proteomes" id="UP000018144"/>
    </source>
</evidence>